<feature type="transmembrane region" description="Helical" evidence="1">
    <location>
        <begin position="109"/>
        <end position="132"/>
    </location>
</feature>
<reference evidence="2" key="1">
    <citation type="journal article" date="2021" name="Front. Microbiol.">
        <title>Comprehensive Comparative Genomics and Phenotyping of Methylobacterium Species.</title>
        <authorList>
            <person name="Alessa O."/>
            <person name="Ogura Y."/>
            <person name="Fujitani Y."/>
            <person name="Takami H."/>
            <person name="Hayashi T."/>
            <person name="Sahin N."/>
            <person name="Tani A."/>
        </authorList>
    </citation>
    <scope>NUCLEOTIDE SEQUENCE</scope>
    <source>
        <strain evidence="2">KCTC 52305</strain>
    </source>
</reference>
<sequence length="208" mass="20556">MSAPSGDAWPWLALAGLGAFHGLNPGMGWLFAVALGIHRRSRGVLLLALVPIALGHALSAALVLAAVAGLGFSAGAVSPATVAGLALLAWALWHAAYGHRRHPRIGMQAGLAALAPWSFLVASAHGAGLMLAPALLPLCGPSGGGAAGLGTALLGLGLHTGAMLAAMLGTALAVYAWSGVGVLRRAWVNLDAVWSGALAVSGALLLVA</sequence>
<evidence type="ECO:0000313" key="2">
    <source>
        <dbReference type="EMBL" id="GJD47725.1"/>
    </source>
</evidence>
<dbReference type="RefSeq" id="WP_128562824.1">
    <property type="nucleotide sequence ID" value="NZ_BPQH01000001.1"/>
</dbReference>
<feature type="transmembrane region" description="Helical" evidence="1">
    <location>
        <begin position="152"/>
        <end position="175"/>
    </location>
</feature>
<evidence type="ECO:0008006" key="4">
    <source>
        <dbReference type="Google" id="ProtNLM"/>
    </source>
</evidence>
<proteinExistence type="predicted"/>
<evidence type="ECO:0000256" key="1">
    <source>
        <dbReference type="SAM" id="Phobius"/>
    </source>
</evidence>
<keyword evidence="1" id="KW-0472">Membrane</keyword>
<gene>
    <name evidence="2" type="ORF">OPKNFCMD_0435</name>
</gene>
<feature type="transmembrane region" description="Helical" evidence="1">
    <location>
        <begin position="76"/>
        <end position="97"/>
    </location>
</feature>
<comment type="caution">
    <text evidence="2">The sequence shown here is derived from an EMBL/GenBank/DDBJ whole genome shotgun (WGS) entry which is preliminary data.</text>
</comment>
<dbReference type="Proteomes" id="UP001055167">
    <property type="component" value="Unassembled WGS sequence"/>
</dbReference>
<name>A0ABQ4QSH4_9HYPH</name>
<reference evidence="2" key="2">
    <citation type="submission" date="2021-08" db="EMBL/GenBank/DDBJ databases">
        <authorList>
            <person name="Tani A."/>
            <person name="Ola A."/>
            <person name="Ogura Y."/>
            <person name="Katsura K."/>
            <person name="Hayashi T."/>
        </authorList>
    </citation>
    <scope>NUCLEOTIDE SEQUENCE</scope>
    <source>
        <strain evidence="2">KCTC 52305</strain>
    </source>
</reference>
<keyword evidence="1" id="KW-1133">Transmembrane helix</keyword>
<feature type="transmembrane region" description="Helical" evidence="1">
    <location>
        <begin position="187"/>
        <end position="207"/>
    </location>
</feature>
<feature type="transmembrane region" description="Helical" evidence="1">
    <location>
        <begin position="12"/>
        <end position="37"/>
    </location>
</feature>
<dbReference type="EMBL" id="BPQH01000001">
    <property type="protein sequence ID" value="GJD47725.1"/>
    <property type="molecule type" value="Genomic_DNA"/>
</dbReference>
<feature type="transmembrane region" description="Helical" evidence="1">
    <location>
        <begin position="44"/>
        <end position="70"/>
    </location>
</feature>
<protein>
    <recommendedName>
        <fullName evidence="4">Arginine/ornithine antiporter ArcD</fullName>
    </recommendedName>
</protein>
<keyword evidence="3" id="KW-1185">Reference proteome</keyword>
<evidence type="ECO:0000313" key="3">
    <source>
        <dbReference type="Proteomes" id="UP001055167"/>
    </source>
</evidence>
<organism evidence="2 3">
    <name type="scientific">Methylobacterium crusticola</name>
    <dbReference type="NCBI Taxonomy" id="1697972"/>
    <lineage>
        <taxon>Bacteria</taxon>
        <taxon>Pseudomonadati</taxon>
        <taxon>Pseudomonadota</taxon>
        <taxon>Alphaproteobacteria</taxon>
        <taxon>Hyphomicrobiales</taxon>
        <taxon>Methylobacteriaceae</taxon>
        <taxon>Methylobacterium</taxon>
    </lineage>
</organism>
<accession>A0ABQ4QSH4</accession>
<keyword evidence="1" id="KW-0812">Transmembrane</keyword>